<accession>A0A131ZZ80</accession>
<evidence type="ECO:0000256" key="1">
    <source>
        <dbReference type="ARBA" id="ARBA00022478"/>
    </source>
</evidence>
<keyword evidence="2" id="KW-0804">Transcription</keyword>
<feature type="domain" description="DNA-directed RNA polymerase RpoA/D/Rpb3-type" evidence="3">
    <location>
        <begin position="75"/>
        <end position="343"/>
    </location>
</feature>
<proteinExistence type="predicted"/>
<organism evidence="5 8">
    <name type="scientific">Sarcoptes scabiei</name>
    <name type="common">Itch mite</name>
    <name type="synonym">Acarus scabiei</name>
    <dbReference type="NCBI Taxonomy" id="52283"/>
    <lineage>
        <taxon>Eukaryota</taxon>
        <taxon>Metazoa</taxon>
        <taxon>Ecdysozoa</taxon>
        <taxon>Arthropoda</taxon>
        <taxon>Chelicerata</taxon>
        <taxon>Arachnida</taxon>
        <taxon>Acari</taxon>
        <taxon>Acariformes</taxon>
        <taxon>Sarcoptiformes</taxon>
        <taxon>Astigmata</taxon>
        <taxon>Psoroptidia</taxon>
        <taxon>Sarcoptoidea</taxon>
        <taxon>Sarcoptidae</taxon>
        <taxon>Sarcoptinae</taxon>
        <taxon>Sarcoptes</taxon>
    </lineage>
</organism>
<dbReference type="InterPro" id="IPR050518">
    <property type="entry name" value="Rpo3/RPB3_RNA_Pol_subunit"/>
</dbReference>
<dbReference type="Pfam" id="PF01000">
    <property type="entry name" value="RNA_pol_A_bac"/>
    <property type="match status" value="1"/>
</dbReference>
<dbReference type="InterPro" id="IPR036643">
    <property type="entry name" value="RNApol_insert_sf"/>
</dbReference>
<dbReference type="SUPFAM" id="SSF55257">
    <property type="entry name" value="RBP11-like subunits of RNA polymerase"/>
    <property type="match status" value="1"/>
</dbReference>
<dbReference type="GO" id="GO:0005736">
    <property type="term" value="C:RNA polymerase I complex"/>
    <property type="evidence" value="ECO:0007669"/>
    <property type="project" value="TreeGrafter"/>
</dbReference>
<dbReference type="InterPro" id="IPR011262">
    <property type="entry name" value="DNA-dir_RNA_pol_insert"/>
</dbReference>
<dbReference type="InterPro" id="IPR036603">
    <property type="entry name" value="RBP11-like"/>
</dbReference>
<dbReference type="EMBL" id="JXLN01006918">
    <property type="protein sequence ID" value="KPM03994.1"/>
    <property type="molecule type" value="Genomic_DNA"/>
</dbReference>
<dbReference type="AlphaFoldDB" id="A0A131ZZ80"/>
<dbReference type="Gene3D" id="3.30.1360.10">
    <property type="entry name" value="RNA polymerase, RBP11-like subunit"/>
    <property type="match status" value="1"/>
</dbReference>
<sequence>MVKEEMSSDVEMKDFDHLYKNGEDGDDDEMRARRTEQLIEYVHLYPNLNDLSLDEQMRKISIEIKSVEKNKRNWDCVFEVIGLNPVFLNTIRISIWNFVPTIAIEDVYFRRNTSSSFNNDYISSRLTLLPIDVDPSLFKFPSRTDPDARNSENCLVFHLNEQNLNDEPRKITSGDLRWRPIGGRQRSIPKTITVSHQNIPICTLKKNEEIDLIAHCVKGCGKIDAKFSPGFASYHFVSQIKLKNLDQISMETAHRIQNAFPHGVIDLIRNSDGRLMPKVVDAKLDHHTRSFLNFDDVRDSIEVRYYRDDVIFRIESFGVIDPIEMFNSAIKIVRFKAENLLSIISRKYDLFRKKSSSR</sequence>
<dbReference type="GO" id="GO:0003899">
    <property type="term" value="F:DNA-directed RNA polymerase activity"/>
    <property type="evidence" value="ECO:0007669"/>
    <property type="project" value="InterPro"/>
</dbReference>
<dbReference type="EnsemblMetazoa" id="SSS_4898s_mrna">
    <property type="protein sequence ID" value="KAF7492926.1"/>
    <property type="gene ID" value="SSS_4898"/>
</dbReference>
<reference evidence="5 8" key="1">
    <citation type="journal article" date="2015" name="Parasit. Vectors">
        <title>Draft genome of the scabies mite.</title>
        <authorList>
            <person name="Rider S.D.Jr."/>
            <person name="Morgan M.S."/>
            <person name="Arlian L.G."/>
        </authorList>
    </citation>
    <scope>NUCLEOTIDE SEQUENCE [LARGE SCALE GENOMIC DNA]</scope>
    <source>
        <strain evidence="5">Arlian Lab</strain>
    </source>
</reference>
<dbReference type="OrthoDB" id="270173at2759"/>
<evidence type="ECO:0000313" key="8">
    <source>
        <dbReference type="Proteomes" id="UP000616769"/>
    </source>
</evidence>
<dbReference type="PANTHER" id="PTHR11800:SF13">
    <property type="entry name" value="DNA-DIRECTED RNA POLYMERASES I AND III SUBUNIT RPAC1"/>
    <property type="match status" value="1"/>
</dbReference>
<evidence type="ECO:0000313" key="4">
    <source>
        <dbReference type="EMBL" id="KAF7492926.1"/>
    </source>
</evidence>
<protein>
    <submittedName>
        <fullName evidence="4">DNA-directed RNA polymerases I and III subunit RPAC1</fullName>
    </submittedName>
</protein>
<dbReference type="Gene3D" id="2.170.120.12">
    <property type="entry name" value="DNA-directed RNA polymerase, insert domain"/>
    <property type="match status" value="1"/>
</dbReference>
<gene>
    <name evidence="5" type="ORF">QR98_0024330</name>
    <name evidence="4" type="ORF">SSS_4898</name>
</gene>
<keyword evidence="1 4" id="KW-0240">DNA-directed RNA polymerase</keyword>
<dbReference type="GO" id="GO:0006351">
    <property type="term" value="P:DNA-templated transcription"/>
    <property type="evidence" value="ECO:0007669"/>
    <property type="project" value="InterPro"/>
</dbReference>
<dbReference type="GO" id="GO:0005666">
    <property type="term" value="C:RNA polymerase III complex"/>
    <property type="evidence" value="ECO:0007669"/>
    <property type="project" value="TreeGrafter"/>
</dbReference>
<reference evidence="7" key="2">
    <citation type="journal article" date="2020" name="PLoS Negl. Trop. Dis.">
        <title>High-quality nuclear genome for Sarcoptes scabiei-A critical resource for a neglected parasite.</title>
        <authorList>
            <person name="Korhonen P.K."/>
            <person name="Gasser R.B."/>
            <person name="Ma G."/>
            <person name="Wang T."/>
            <person name="Stroehlein A.J."/>
            <person name="Young N.D."/>
            <person name="Ang C.S."/>
            <person name="Fernando D.D."/>
            <person name="Lu H.C."/>
            <person name="Taylor S."/>
            <person name="Reynolds S.L."/>
            <person name="Mofiz E."/>
            <person name="Najaraj S.H."/>
            <person name="Gowda H."/>
            <person name="Madugundu A."/>
            <person name="Renuse S."/>
            <person name="Holt D."/>
            <person name="Pandey A."/>
            <person name="Papenfuss A.T."/>
            <person name="Fischer K."/>
        </authorList>
    </citation>
    <scope>NUCLEOTIDE SEQUENCE [LARGE SCALE GENOMIC DNA]</scope>
</reference>
<dbReference type="EMBL" id="WVUK01000056">
    <property type="protein sequence ID" value="KAF7492926.1"/>
    <property type="molecule type" value="Genomic_DNA"/>
</dbReference>
<evidence type="ECO:0000256" key="2">
    <source>
        <dbReference type="ARBA" id="ARBA00023163"/>
    </source>
</evidence>
<dbReference type="SUPFAM" id="SSF56553">
    <property type="entry name" value="Insert subdomain of RNA polymerase alpha subunit"/>
    <property type="match status" value="1"/>
</dbReference>
<dbReference type="PANTHER" id="PTHR11800">
    <property type="entry name" value="DNA-DIRECTED RNA POLYMERASE"/>
    <property type="match status" value="1"/>
</dbReference>
<dbReference type="Pfam" id="PF01193">
    <property type="entry name" value="RNA_pol_L"/>
    <property type="match status" value="1"/>
</dbReference>
<evidence type="ECO:0000313" key="5">
    <source>
        <dbReference type="EMBL" id="KPM03994.1"/>
    </source>
</evidence>
<name>A0A131ZZ80_SARSC</name>
<dbReference type="SMART" id="SM00662">
    <property type="entry name" value="RPOLD"/>
    <property type="match status" value="1"/>
</dbReference>
<evidence type="ECO:0000313" key="7">
    <source>
        <dbReference type="Proteomes" id="UP000070412"/>
    </source>
</evidence>
<dbReference type="Proteomes" id="UP000616769">
    <property type="component" value="Unassembled WGS sequence"/>
</dbReference>
<reference evidence="6" key="4">
    <citation type="submission" date="2022-06" db="UniProtKB">
        <authorList>
            <consortium name="EnsemblMetazoa"/>
        </authorList>
    </citation>
    <scope>IDENTIFICATION</scope>
</reference>
<keyword evidence="7" id="KW-1185">Reference proteome</keyword>
<dbReference type="GO" id="GO:0046983">
    <property type="term" value="F:protein dimerization activity"/>
    <property type="evidence" value="ECO:0007669"/>
    <property type="project" value="InterPro"/>
</dbReference>
<dbReference type="VEuPathDB" id="VectorBase:SSCA009594"/>
<evidence type="ECO:0000313" key="6">
    <source>
        <dbReference type="EnsemblMetazoa" id="KAF7492926.1"/>
    </source>
</evidence>
<reference evidence="4" key="3">
    <citation type="submission" date="2020-01" db="EMBL/GenBank/DDBJ databases">
        <authorList>
            <person name="Korhonen P.K.K."/>
            <person name="Guangxu M.G."/>
            <person name="Wang T.W."/>
            <person name="Stroehlein A.J.S."/>
            <person name="Young N.D."/>
            <person name="Ang C.-S.A."/>
            <person name="Fernando D.W.F."/>
            <person name="Lu H.L."/>
            <person name="Taylor S.T."/>
            <person name="Ehtesham M.E.M."/>
            <person name="Najaraj S.H.N."/>
            <person name="Harsha G.H.G."/>
            <person name="Madugundu A.M."/>
            <person name="Renuse S.R."/>
            <person name="Holt D.H."/>
            <person name="Pandey A.P."/>
            <person name="Papenfuss A.P."/>
            <person name="Gasser R.B.G."/>
            <person name="Fischer K.F."/>
        </authorList>
    </citation>
    <scope>NUCLEOTIDE SEQUENCE</scope>
    <source>
        <strain evidence="4">SSS_KF_BRIS2020</strain>
    </source>
</reference>
<evidence type="ECO:0000259" key="3">
    <source>
        <dbReference type="SMART" id="SM00662"/>
    </source>
</evidence>
<dbReference type="InterPro" id="IPR011263">
    <property type="entry name" value="DNA-dir_RNA_pol_RpoA/D/Rpb3"/>
</dbReference>
<dbReference type="Proteomes" id="UP000070412">
    <property type="component" value="Unassembled WGS sequence"/>
</dbReference>